<dbReference type="AlphaFoldDB" id="A0A0K6I754"/>
<sequence length="217" mass="23841">MSLAKRPPPAVDEKKVRALLEAYACPVPFHEVRTRFLGNIATPSMSASPIAVVKNLWGGELPEFESLDAVNELIGVLVNGLWNSLTRHQRRSEPFRLVRPTVQESRVGLAGLALIRRQELDGFVEGLFNGAEVLDLPQKASASLDILGEMRALFAGIHEVASDAAKPAESSEIATTMKHLREMTRIADTEINRVVLDCTRARRQLMGTVGTAKPTRH</sequence>
<dbReference type="OrthoDB" id="7763761at2"/>
<evidence type="ECO:0000313" key="2">
    <source>
        <dbReference type="Proteomes" id="UP000183900"/>
    </source>
</evidence>
<protein>
    <submittedName>
        <fullName evidence="1">Uncharacterized protein</fullName>
    </submittedName>
</protein>
<evidence type="ECO:0000313" key="1">
    <source>
        <dbReference type="EMBL" id="CUA98893.1"/>
    </source>
</evidence>
<gene>
    <name evidence="1" type="ORF">Ga0061067_11163</name>
</gene>
<accession>A0A0K6I754</accession>
<dbReference type="Proteomes" id="UP000183900">
    <property type="component" value="Unassembled WGS sequence"/>
</dbReference>
<name>A0A0K6I754_9HYPH</name>
<keyword evidence="2" id="KW-1185">Reference proteome</keyword>
<proteinExistence type="predicted"/>
<dbReference type="EMBL" id="CYHE01000011">
    <property type="protein sequence ID" value="CUA98893.1"/>
    <property type="molecule type" value="Genomic_DNA"/>
</dbReference>
<dbReference type="RefSeq" id="WP_055456496.1">
    <property type="nucleotide sequence ID" value="NZ_CYHE01000011.1"/>
</dbReference>
<organism evidence="1 2">
    <name type="scientific">Pannonibacter indicus</name>
    <dbReference type="NCBI Taxonomy" id="466044"/>
    <lineage>
        <taxon>Bacteria</taxon>
        <taxon>Pseudomonadati</taxon>
        <taxon>Pseudomonadota</taxon>
        <taxon>Alphaproteobacteria</taxon>
        <taxon>Hyphomicrobiales</taxon>
        <taxon>Stappiaceae</taxon>
        <taxon>Pannonibacter</taxon>
    </lineage>
</organism>
<reference evidence="2" key="1">
    <citation type="submission" date="2015-08" db="EMBL/GenBank/DDBJ databases">
        <authorList>
            <person name="Varghese N."/>
        </authorList>
    </citation>
    <scope>NUCLEOTIDE SEQUENCE [LARGE SCALE GENOMIC DNA]</scope>
    <source>
        <strain evidence="2">DSM 23407</strain>
    </source>
</reference>